<dbReference type="PANTHER" id="PTHR22916:SF3">
    <property type="entry name" value="UDP-GLCNAC:BETAGAL BETA-1,3-N-ACETYLGLUCOSAMINYLTRANSFERASE-LIKE PROTEIN 1"/>
    <property type="match status" value="1"/>
</dbReference>
<gene>
    <name evidence="2" type="ORF">HJ01_00279</name>
</gene>
<comment type="caution">
    <text evidence="2">The sequence shown here is derived from an EMBL/GenBank/DDBJ whole genome shotgun (WGS) entry which is preliminary data.</text>
</comment>
<dbReference type="EC" id="2.4.1.-" evidence="2"/>
<keyword evidence="2" id="KW-0808">Transferase</keyword>
<dbReference type="CDD" id="cd00761">
    <property type="entry name" value="Glyco_tranf_GTA_type"/>
    <property type="match status" value="1"/>
</dbReference>
<dbReference type="eggNOG" id="COG1216">
    <property type="taxonomic scope" value="Bacteria"/>
</dbReference>
<name>H7FM81_FLAFP</name>
<dbReference type="InterPro" id="IPR029044">
    <property type="entry name" value="Nucleotide-diphossugar_trans"/>
</dbReference>
<keyword evidence="2" id="KW-0328">Glycosyltransferase</keyword>
<reference evidence="2 3" key="1">
    <citation type="journal article" date="2014" name="Acta Crystallogr. D">
        <title>Structure-based characterization and antifreeze properties of a hyperactive ice-binding protein from the Antarctic bacterium Flavobacterium frigoris PS1.</title>
        <authorList>
            <person name="Do H."/>
            <person name="Kim S.J."/>
            <person name="Kim H.J."/>
            <person name="Lee J.H."/>
        </authorList>
    </citation>
    <scope>NUCLEOTIDE SEQUENCE [LARGE SCALE GENOMIC DNA]</scope>
    <source>
        <strain evidence="2 3">PS1</strain>
    </source>
</reference>
<dbReference type="Proteomes" id="UP000005566">
    <property type="component" value="Unassembled WGS sequence"/>
</dbReference>
<dbReference type="EMBL" id="AHKF01000006">
    <property type="protein sequence ID" value="EIA10419.1"/>
    <property type="molecule type" value="Genomic_DNA"/>
</dbReference>
<dbReference type="GO" id="GO:0016758">
    <property type="term" value="F:hexosyltransferase activity"/>
    <property type="evidence" value="ECO:0007669"/>
    <property type="project" value="UniProtKB-ARBA"/>
</dbReference>
<dbReference type="AlphaFoldDB" id="H7FM81"/>
<feature type="domain" description="Glycosyltransferase 2-like" evidence="1">
    <location>
        <begin position="7"/>
        <end position="168"/>
    </location>
</feature>
<dbReference type="STRING" id="1086011.HJ01_00279"/>
<accession>H7FM81</accession>
<dbReference type="Pfam" id="PF00535">
    <property type="entry name" value="Glycos_transf_2"/>
    <property type="match status" value="1"/>
</dbReference>
<evidence type="ECO:0000313" key="2">
    <source>
        <dbReference type="EMBL" id="EIA10419.1"/>
    </source>
</evidence>
<dbReference type="SUPFAM" id="SSF53448">
    <property type="entry name" value="Nucleotide-diphospho-sugar transferases"/>
    <property type="match status" value="1"/>
</dbReference>
<organism evidence="2 3">
    <name type="scientific">Flavobacterium frigoris (strain PS1)</name>
    <dbReference type="NCBI Taxonomy" id="1086011"/>
    <lineage>
        <taxon>Bacteria</taxon>
        <taxon>Pseudomonadati</taxon>
        <taxon>Bacteroidota</taxon>
        <taxon>Flavobacteriia</taxon>
        <taxon>Flavobacteriales</taxon>
        <taxon>Flavobacteriaceae</taxon>
        <taxon>Flavobacterium</taxon>
    </lineage>
</organism>
<dbReference type="OrthoDB" id="597270at2"/>
<evidence type="ECO:0000259" key="1">
    <source>
        <dbReference type="Pfam" id="PF00535"/>
    </source>
</evidence>
<sequence>MVDPLVSVIITTYNRPTYIKQAVESVIKQTYDNIEILVVDDGSEENYAKIICDKYIICTYHYKKNGGLASARNFGVSIAKGEYVAFLDDDDFWREDKIEKQVELLENYPKIDCVHSSAIIVNETGQETGQIIGASQNKIQKRSGYVFWDALGVWVVKSPTPLIRKSVFKTDMQFDENIKVGEDVDFYQRMFYRHMVLYINEPLAYYREYNNNERLSVQTEKYVGIERTMYENFLKMGIWNPFYLWLIAIKLAKSSLIKQHDKSIVNKITSLISPLYFLKKYSCEFK</sequence>
<keyword evidence="3" id="KW-1185">Reference proteome</keyword>
<dbReference type="RefSeq" id="WP_007136456.1">
    <property type="nucleotide sequence ID" value="NZ_AHKF01000006.1"/>
</dbReference>
<dbReference type="PATRIC" id="fig|1086011.3.peg.273"/>
<evidence type="ECO:0000313" key="3">
    <source>
        <dbReference type="Proteomes" id="UP000005566"/>
    </source>
</evidence>
<dbReference type="InterPro" id="IPR001173">
    <property type="entry name" value="Glyco_trans_2-like"/>
</dbReference>
<dbReference type="Gene3D" id="3.90.550.10">
    <property type="entry name" value="Spore Coat Polysaccharide Biosynthesis Protein SpsA, Chain A"/>
    <property type="match status" value="1"/>
</dbReference>
<protein>
    <submittedName>
        <fullName evidence="2">Glycosyl transferase, family 2</fullName>
        <ecNumber evidence="2">2.4.1.-</ecNumber>
    </submittedName>
</protein>
<proteinExistence type="predicted"/>
<dbReference type="PANTHER" id="PTHR22916">
    <property type="entry name" value="GLYCOSYLTRANSFERASE"/>
    <property type="match status" value="1"/>
</dbReference>